<dbReference type="PANTHER" id="PTHR42847">
    <property type="entry name" value="ALKANESULFONATE MONOOXYGENASE"/>
    <property type="match status" value="1"/>
</dbReference>
<feature type="domain" description="Luciferase-like" evidence="5">
    <location>
        <begin position="22"/>
        <end position="249"/>
    </location>
</feature>
<sequence length="309" mass="34300">MPLKKTKVGVLYHRYLPGYSAERFAIDAEELGFDSLWVSENTFSHVPKADPFVVLGIFAAVTNRPLIGTAVVRLPLRSPAAMAKACAYVDQLSNGRLIFGIGVGGDFPEEFTAAGIPFVERGARTDECMDILKALWKNEETTFHGRFYQFDKAIQYPKPIQAGGPPLWVGGRGDPALRRTIRYGHGIFPLFVTPQHYREACSRLEELATETKRDPTEITRALTVFLSIGKTRQAALRMMGESIGVDYNLREDQVERLNVTGTSSEVTEQLEAYIEAGVEHFAIAFGCPYDKVATQLETLGSEVLPHLSR</sequence>
<gene>
    <name evidence="6" type="ORF">METZ01_LOCUS237363</name>
</gene>
<evidence type="ECO:0000256" key="2">
    <source>
        <dbReference type="ARBA" id="ARBA00022643"/>
    </source>
</evidence>
<dbReference type="Pfam" id="PF00296">
    <property type="entry name" value="Bac_luciferase"/>
    <property type="match status" value="1"/>
</dbReference>
<dbReference type="InterPro" id="IPR036661">
    <property type="entry name" value="Luciferase-like_sf"/>
</dbReference>
<name>A0A382HBI0_9ZZZZ</name>
<keyword evidence="2" id="KW-0288">FMN</keyword>
<dbReference type="InterPro" id="IPR019921">
    <property type="entry name" value="Lucif-like_OxRdtase_Rv2161c"/>
</dbReference>
<protein>
    <recommendedName>
        <fullName evidence="5">Luciferase-like domain-containing protein</fullName>
    </recommendedName>
</protein>
<evidence type="ECO:0000256" key="3">
    <source>
        <dbReference type="ARBA" id="ARBA00023002"/>
    </source>
</evidence>
<dbReference type="Gene3D" id="3.20.20.30">
    <property type="entry name" value="Luciferase-like domain"/>
    <property type="match status" value="1"/>
</dbReference>
<evidence type="ECO:0000313" key="6">
    <source>
        <dbReference type="EMBL" id="SVB84509.1"/>
    </source>
</evidence>
<dbReference type="InterPro" id="IPR050172">
    <property type="entry name" value="SsuD_RutA_monooxygenase"/>
</dbReference>
<dbReference type="EMBL" id="UINC01060224">
    <property type="protein sequence ID" value="SVB84509.1"/>
    <property type="molecule type" value="Genomic_DNA"/>
</dbReference>
<dbReference type="SUPFAM" id="SSF51679">
    <property type="entry name" value="Bacterial luciferase-like"/>
    <property type="match status" value="1"/>
</dbReference>
<keyword evidence="3" id="KW-0560">Oxidoreductase</keyword>
<organism evidence="6">
    <name type="scientific">marine metagenome</name>
    <dbReference type="NCBI Taxonomy" id="408172"/>
    <lineage>
        <taxon>unclassified sequences</taxon>
        <taxon>metagenomes</taxon>
        <taxon>ecological metagenomes</taxon>
    </lineage>
</organism>
<dbReference type="PANTHER" id="PTHR42847:SF4">
    <property type="entry name" value="ALKANESULFONATE MONOOXYGENASE-RELATED"/>
    <property type="match status" value="1"/>
</dbReference>
<evidence type="ECO:0000256" key="1">
    <source>
        <dbReference type="ARBA" id="ARBA00022630"/>
    </source>
</evidence>
<evidence type="ECO:0000256" key="4">
    <source>
        <dbReference type="ARBA" id="ARBA00023033"/>
    </source>
</evidence>
<proteinExistence type="predicted"/>
<accession>A0A382HBI0</accession>
<dbReference type="NCBIfam" id="TIGR03619">
    <property type="entry name" value="F420_Rv2161c"/>
    <property type="match status" value="1"/>
</dbReference>
<keyword evidence="1" id="KW-0285">Flavoprotein</keyword>
<dbReference type="GO" id="GO:0008726">
    <property type="term" value="F:alkanesulfonate monooxygenase activity"/>
    <property type="evidence" value="ECO:0007669"/>
    <property type="project" value="TreeGrafter"/>
</dbReference>
<evidence type="ECO:0000259" key="5">
    <source>
        <dbReference type="Pfam" id="PF00296"/>
    </source>
</evidence>
<dbReference type="AlphaFoldDB" id="A0A382HBI0"/>
<dbReference type="InterPro" id="IPR011251">
    <property type="entry name" value="Luciferase-like_dom"/>
</dbReference>
<keyword evidence="4" id="KW-0503">Monooxygenase</keyword>
<dbReference type="GO" id="GO:0046306">
    <property type="term" value="P:alkanesulfonate catabolic process"/>
    <property type="evidence" value="ECO:0007669"/>
    <property type="project" value="TreeGrafter"/>
</dbReference>
<reference evidence="6" key="1">
    <citation type="submission" date="2018-05" db="EMBL/GenBank/DDBJ databases">
        <authorList>
            <person name="Lanie J.A."/>
            <person name="Ng W.-L."/>
            <person name="Kazmierczak K.M."/>
            <person name="Andrzejewski T.M."/>
            <person name="Davidsen T.M."/>
            <person name="Wayne K.J."/>
            <person name="Tettelin H."/>
            <person name="Glass J.I."/>
            <person name="Rusch D."/>
            <person name="Podicherti R."/>
            <person name="Tsui H.-C.T."/>
            <person name="Winkler M.E."/>
        </authorList>
    </citation>
    <scope>NUCLEOTIDE SEQUENCE</scope>
</reference>